<reference evidence="3 4" key="1">
    <citation type="submission" date="2017-07" db="EMBL/GenBank/DDBJ databases">
        <title>Leptospira spp. isolated from tropical soils.</title>
        <authorList>
            <person name="Thibeaux R."/>
            <person name="Iraola G."/>
            <person name="Ferres I."/>
            <person name="Bierque E."/>
            <person name="Girault D."/>
            <person name="Soupe-Gilbert M.-E."/>
            <person name="Picardeau M."/>
            <person name="Goarant C."/>
        </authorList>
    </citation>
    <scope>NUCLEOTIDE SEQUENCE [LARGE SCALE GENOMIC DNA]</scope>
    <source>
        <strain evidence="2 4">FH1-B-B1</strain>
        <strain evidence="1 3">FH1-B-C1</strain>
    </source>
</reference>
<name>A0A2M9ZII0_9LEPT</name>
<evidence type="ECO:0000313" key="4">
    <source>
        <dbReference type="Proteomes" id="UP000231990"/>
    </source>
</evidence>
<keyword evidence="3" id="KW-1185">Reference proteome</keyword>
<comment type="caution">
    <text evidence="2">The sequence shown here is derived from an EMBL/GenBank/DDBJ whole genome shotgun (WGS) entry which is preliminary data.</text>
</comment>
<evidence type="ECO:0000313" key="2">
    <source>
        <dbReference type="EMBL" id="PJZ71763.1"/>
    </source>
</evidence>
<proteinExistence type="predicted"/>
<dbReference type="Proteomes" id="UP000231990">
    <property type="component" value="Unassembled WGS sequence"/>
</dbReference>
<organism evidence="2 4">
    <name type="scientific">Leptospira perolatii</name>
    <dbReference type="NCBI Taxonomy" id="2023191"/>
    <lineage>
        <taxon>Bacteria</taxon>
        <taxon>Pseudomonadati</taxon>
        <taxon>Spirochaetota</taxon>
        <taxon>Spirochaetia</taxon>
        <taxon>Leptospirales</taxon>
        <taxon>Leptospiraceae</taxon>
        <taxon>Leptospira</taxon>
    </lineage>
</organism>
<evidence type="ECO:0000313" key="1">
    <source>
        <dbReference type="EMBL" id="PJZ68216.1"/>
    </source>
</evidence>
<dbReference type="Proteomes" id="UP000231962">
    <property type="component" value="Unassembled WGS sequence"/>
</dbReference>
<dbReference type="EMBL" id="NPDZ01000020">
    <property type="protein sequence ID" value="PJZ71763.1"/>
    <property type="molecule type" value="Genomic_DNA"/>
</dbReference>
<gene>
    <name evidence="1" type="ORF">CH360_17320</name>
    <name evidence="2" type="ORF">CH373_17745</name>
</gene>
<accession>A0A2M9ZII0</accession>
<sequence length="71" mass="8058">MKNLADFIQICYMAIEAGFAIDRPQTFALRFHSFWKAVCTRHQPPAQSRVGLAKIASIPSKGIFSDELFRN</sequence>
<evidence type="ECO:0000313" key="3">
    <source>
        <dbReference type="Proteomes" id="UP000231962"/>
    </source>
</evidence>
<protein>
    <submittedName>
        <fullName evidence="2">Uncharacterized protein</fullName>
    </submittedName>
</protein>
<dbReference type="AlphaFoldDB" id="A0A2M9ZII0"/>
<dbReference type="EMBL" id="NPDY01000029">
    <property type="protein sequence ID" value="PJZ68216.1"/>
    <property type="molecule type" value="Genomic_DNA"/>
</dbReference>